<dbReference type="SUPFAM" id="SSF51735">
    <property type="entry name" value="NAD(P)-binding Rossmann-fold domains"/>
    <property type="match status" value="1"/>
</dbReference>
<name>A0A1I6XEA7_9ACTN</name>
<dbReference type="PIRSF" id="PIRSF000103">
    <property type="entry name" value="HIBADH"/>
    <property type="match status" value="1"/>
</dbReference>
<dbReference type="InterPro" id="IPR036291">
    <property type="entry name" value="NAD(P)-bd_dom_sf"/>
</dbReference>
<evidence type="ECO:0000256" key="2">
    <source>
        <dbReference type="ARBA" id="ARBA00023002"/>
    </source>
</evidence>
<keyword evidence="6" id="KW-1185">Reference proteome</keyword>
<gene>
    <name evidence="5" type="ORF">SAMN04487904_101504</name>
</gene>
<comment type="similarity">
    <text evidence="1">Belongs to the HIBADH-related family.</text>
</comment>
<dbReference type="PANTHER" id="PTHR43580">
    <property type="entry name" value="OXIDOREDUCTASE GLYR1-RELATED"/>
    <property type="match status" value="1"/>
</dbReference>
<dbReference type="Pfam" id="PF03446">
    <property type="entry name" value="NAD_binding_2"/>
    <property type="match status" value="1"/>
</dbReference>
<dbReference type="GO" id="GO:0050661">
    <property type="term" value="F:NADP binding"/>
    <property type="evidence" value="ECO:0007669"/>
    <property type="project" value="InterPro"/>
</dbReference>
<dbReference type="AlphaFoldDB" id="A0A1I6XEA7"/>
<evidence type="ECO:0000259" key="3">
    <source>
        <dbReference type="Pfam" id="PF03446"/>
    </source>
</evidence>
<evidence type="ECO:0000313" key="6">
    <source>
        <dbReference type="Proteomes" id="UP000199165"/>
    </source>
</evidence>
<evidence type="ECO:0000259" key="4">
    <source>
        <dbReference type="Pfam" id="PF21761"/>
    </source>
</evidence>
<dbReference type="Gene3D" id="1.10.1040.10">
    <property type="entry name" value="N-(1-d-carboxylethyl)-l-norvaline Dehydrogenase, domain 2"/>
    <property type="match status" value="1"/>
</dbReference>
<sequence>MTAANREPVTILGLGPMGQALAGAFLNNGHPTTMWNRTESKADALVTEGAHRSETVVDAVAASDLVIACVIDYDAVQAIVEPAATALKGKTLVNLTADSPARAREMADWAAEHGIEYLDGAIMTPAPTIGGSAAVVLYAGSQALYEIHEPTLSNLGGTAAHLGTDPGRAAAHDVSLLDMFWTGMAGMVHGFALAKAEGIEAVDLAPYAKGIVNLLPDIMSDFAERIDEDRFTGDISNIRSAAAGMDHIIHAAHNRDIETGVLNAATALAKRATESGYGAESFARLSQVLRDA</sequence>
<dbReference type="InterPro" id="IPR015815">
    <property type="entry name" value="HIBADH-related"/>
</dbReference>
<dbReference type="PANTHER" id="PTHR43580:SF2">
    <property type="entry name" value="CYTOKINE-LIKE NUCLEAR FACTOR N-PAC"/>
    <property type="match status" value="1"/>
</dbReference>
<organism evidence="5 6">
    <name type="scientific">Actinopolyspora righensis</name>
    <dbReference type="NCBI Taxonomy" id="995060"/>
    <lineage>
        <taxon>Bacteria</taxon>
        <taxon>Bacillati</taxon>
        <taxon>Actinomycetota</taxon>
        <taxon>Actinomycetes</taxon>
        <taxon>Actinopolysporales</taxon>
        <taxon>Actinopolysporaceae</taxon>
        <taxon>Actinopolyspora</taxon>
        <taxon>Actinopolyspora alba group</taxon>
    </lineage>
</organism>
<feature type="domain" description="6-phosphogluconate dehydrogenase NADP-binding" evidence="3">
    <location>
        <begin position="9"/>
        <end position="163"/>
    </location>
</feature>
<accession>A0A1I6XEA7</accession>
<dbReference type="InterPro" id="IPR048666">
    <property type="entry name" value="RedAm-like_C"/>
</dbReference>
<dbReference type="STRING" id="995060.SAMN04487904_101504"/>
<keyword evidence="2" id="KW-0560">Oxidoreductase</keyword>
<proteinExistence type="inferred from homology"/>
<dbReference type="InterPro" id="IPR013328">
    <property type="entry name" value="6PGD_dom2"/>
</dbReference>
<feature type="domain" description="NADPH-dependent reductive aminase-like C-terminal" evidence="4">
    <location>
        <begin position="165"/>
        <end position="290"/>
    </location>
</feature>
<protein>
    <submittedName>
        <fullName evidence="5">3-hydroxyisobutyrate dehydrogenase</fullName>
    </submittedName>
</protein>
<evidence type="ECO:0000256" key="1">
    <source>
        <dbReference type="ARBA" id="ARBA00009080"/>
    </source>
</evidence>
<dbReference type="Gene3D" id="3.40.50.720">
    <property type="entry name" value="NAD(P)-binding Rossmann-like Domain"/>
    <property type="match status" value="1"/>
</dbReference>
<dbReference type="InterPro" id="IPR006115">
    <property type="entry name" value="6PGDH_NADP-bd"/>
</dbReference>
<evidence type="ECO:0000313" key="5">
    <source>
        <dbReference type="EMBL" id="SFT36491.1"/>
    </source>
</evidence>
<dbReference type="RefSeq" id="WP_092973259.1">
    <property type="nucleotide sequence ID" value="NZ_FPAT01000001.1"/>
</dbReference>
<dbReference type="Pfam" id="PF21761">
    <property type="entry name" value="RedAm-like_C"/>
    <property type="match status" value="1"/>
</dbReference>
<dbReference type="EMBL" id="FPAT01000001">
    <property type="protein sequence ID" value="SFT36491.1"/>
    <property type="molecule type" value="Genomic_DNA"/>
</dbReference>
<reference evidence="6" key="1">
    <citation type="submission" date="2016-10" db="EMBL/GenBank/DDBJ databases">
        <authorList>
            <person name="Varghese N."/>
            <person name="Submissions S."/>
        </authorList>
    </citation>
    <scope>NUCLEOTIDE SEQUENCE [LARGE SCALE GENOMIC DNA]</scope>
    <source>
        <strain evidence="6">DSM 45501</strain>
    </source>
</reference>
<dbReference type="Proteomes" id="UP000199165">
    <property type="component" value="Unassembled WGS sequence"/>
</dbReference>
<dbReference type="InterPro" id="IPR051265">
    <property type="entry name" value="HIBADH-related_NP60_sf"/>
</dbReference>
<dbReference type="GO" id="GO:0016491">
    <property type="term" value="F:oxidoreductase activity"/>
    <property type="evidence" value="ECO:0007669"/>
    <property type="project" value="UniProtKB-KW"/>
</dbReference>